<dbReference type="GO" id="GO:0016020">
    <property type="term" value="C:membrane"/>
    <property type="evidence" value="ECO:0007669"/>
    <property type="project" value="GOC"/>
</dbReference>
<dbReference type="Proteomes" id="UP000198716">
    <property type="component" value="Unassembled WGS sequence"/>
</dbReference>
<feature type="domain" description="Calcineurin-like phosphoesterase" evidence="2">
    <location>
        <begin position="119"/>
        <end position="304"/>
    </location>
</feature>
<evidence type="ECO:0000313" key="4">
    <source>
        <dbReference type="Proteomes" id="UP000198716"/>
    </source>
</evidence>
<evidence type="ECO:0000256" key="1">
    <source>
        <dbReference type="SAM" id="MobiDB-lite"/>
    </source>
</evidence>
<organism evidence="3 4">
    <name type="scientific">Actinopolyspora alba</name>
    <dbReference type="NCBI Taxonomy" id="673379"/>
    <lineage>
        <taxon>Bacteria</taxon>
        <taxon>Bacillati</taxon>
        <taxon>Actinomycetota</taxon>
        <taxon>Actinomycetes</taxon>
        <taxon>Actinopolysporales</taxon>
        <taxon>Actinopolysporaceae</taxon>
        <taxon>Actinopolyspora</taxon>
        <taxon>Actinopolyspora alba group</taxon>
    </lineage>
</organism>
<accession>A0A1I1VXH3</accession>
<dbReference type="InterPro" id="IPR029052">
    <property type="entry name" value="Metallo-depent_PP-like"/>
</dbReference>
<dbReference type="SUPFAM" id="SSF56300">
    <property type="entry name" value="Metallo-dependent phosphatases"/>
    <property type="match status" value="1"/>
</dbReference>
<name>A0A1I1VXH3_9ACTN</name>
<feature type="compositionally biased region" description="Basic and acidic residues" evidence="1">
    <location>
        <begin position="39"/>
        <end position="52"/>
    </location>
</feature>
<dbReference type="GO" id="GO:0009245">
    <property type="term" value="P:lipid A biosynthetic process"/>
    <property type="evidence" value="ECO:0007669"/>
    <property type="project" value="TreeGrafter"/>
</dbReference>
<dbReference type="InterPro" id="IPR051158">
    <property type="entry name" value="Metallophosphoesterase_sf"/>
</dbReference>
<dbReference type="PANTHER" id="PTHR31302">
    <property type="entry name" value="TRANSMEMBRANE PROTEIN WITH METALLOPHOSPHOESTERASE DOMAIN-RELATED"/>
    <property type="match status" value="1"/>
</dbReference>
<protein>
    <recommendedName>
        <fullName evidence="2">Calcineurin-like phosphoesterase domain-containing protein</fullName>
    </recommendedName>
</protein>
<dbReference type="GO" id="GO:0008758">
    <property type="term" value="F:UDP-2,3-diacylglucosamine hydrolase activity"/>
    <property type="evidence" value="ECO:0007669"/>
    <property type="project" value="TreeGrafter"/>
</dbReference>
<evidence type="ECO:0000313" key="3">
    <source>
        <dbReference type="EMBL" id="SFD87594.1"/>
    </source>
</evidence>
<dbReference type="Pfam" id="PF00149">
    <property type="entry name" value="Metallophos"/>
    <property type="match status" value="1"/>
</dbReference>
<proteinExistence type="predicted"/>
<evidence type="ECO:0000259" key="2">
    <source>
        <dbReference type="Pfam" id="PF00149"/>
    </source>
</evidence>
<sequence length="392" mass="42348">MRPAGAVGARHSSEPAARQFREKSTELGARRRTGVSISREIDAPAKRSTEGVIREHATATRLGSGRSRRLGAVNTFGRTLLATGALGASALGYAAGIERTHWTLRKATLPVLGESSPRLRVLHISDLHMTPNQTSKQRWVAALDELEPDLVVNTGDNLAHPQAVPAVLRALGPLLDRPGMFVFGSNDYYAPKPKNPARYLLPSGKKKRIRGRPLPWRDLRAAMTERGWLDLTHRRRQLTVGGVTIHTAGLDDPHLKRDRYSEIEGKPPAEVGLSLGVTHSPEPRVLDAFDGDGYDLVLAGHTHGGQLCVPGFGAIVTNCELDRGRAKGPSEWGEHMRLHVSAGLGTSPYAPVRFACPPEATLLTLVPRSQRSEEYPAHSITGTPVESGTGVG</sequence>
<keyword evidence="4" id="KW-1185">Reference proteome</keyword>
<reference evidence="4" key="1">
    <citation type="submission" date="2016-10" db="EMBL/GenBank/DDBJ databases">
        <authorList>
            <person name="Varghese N."/>
            <person name="Submissions S."/>
        </authorList>
    </citation>
    <scope>NUCLEOTIDE SEQUENCE [LARGE SCALE GENOMIC DNA]</scope>
    <source>
        <strain evidence="4">DSM 45004</strain>
    </source>
</reference>
<dbReference type="AlphaFoldDB" id="A0A1I1VXH3"/>
<dbReference type="PANTHER" id="PTHR31302:SF20">
    <property type="entry name" value="CONSERVED PROTEIN"/>
    <property type="match status" value="1"/>
</dbReference>
<feature type="compositionally biased region" description="Basic and acidic residues" evidence="1">
    <location>
        <begin position="19"/>
        <end position="29"/>
    </location>
</feature>
<dbReference type="InterPro" id="IPR004843">
    <property type="entry name" value="Calcineurin-like_PHP"/>
</dbReference>
<feature type="region of interest" description="Disordered" evidence="1">
    <location>
        <begin position="373"/>
        <end position="392"/>
    </location>
</feature>
<gene>
    <name evidence="3" type="ORF">SAMN04487819_104288</name>
</gene>
<feature type="region of interest" description="Disordered" evidence="1">
    <location>
        <begin position="1"/>
        <end position="52"/>
    </location>
</feature>
<dbReference type="EMBL" id="FOMZ01000004">
    <property type="protein sequence ID" value="SFD87594.1"/>
    <property type="molecule type" value="Genomic_DNA"/>
</dbReference>
<dbReference type="Gene3D" id="3.60.21.10">
    <property type="match status" value="1"/>
</dbReference>